<dbReference type="EMBL" id="CP144914">
    <property type="protein sequence ID" value="WWD78788.1"/>
    <property type="molecule type" value="Genomic_DNA"/>
</dbReference>
<evidence type="ECO:0000313" key="2">
    <source>
        <dbReference type="Proteomes" id="UP000321816"/>
    </source>
</evidence>
<sequence length="89" mass="10280">MSKYQGFIDRIEDNKFAVIIIESLKEEYIVEASDLPDGVQSGSHLHVNISNGRITSMIYDKTKTNAVENRISDKMAELREKKKKSRYEK</sequence>
<dbReference type="KEGG" id="ahal:FTX54_010145"/>
<organism evidence="1 2">
    <name type="scientific">Alkalicoccus halolimnae</name>
    <dbReference type="NCBI Taxonomy" id="1667239"/>
    <lineage>
        <taxon>Bacteria</taxon>
        <taxon>Bacillati</taxon>
        <taxon>Bacillota</taxon>
        <taxon>Bacilli</taxon>
        <taxon>Bacillales</taxon>
        <taxon>Bacillaceae</taxon>
        <taxon>Alkalicoccus</taxon>
    </lineage>
</organism>
<dbReference type="Proteomes" id="UP000321816">
    <property type="component" value="Chromosome"/>
</dbReference>
<protein>
    <submittedName>
        <fullName evidence="1">DUF3006 domain-containing protein</fullName>
    </submittedName>
</protein>
<accession>A0AAJ8N169</accession>
<keyword evidence="2" id="KW-1185">Reference proteome</keyword>
<dbReference type="AlphaFoldDB" id="A0AAJ8N169"/>
<gene>
    <name evidence="1" type="ORF">FTX54_010145</name>
</gene>
<dbReference type="RefSeq" id="WP_187254440.1">
    <property type="nucleotide sequence ID" value="NZ_CP144914.1"/>
</dbReference>
<name>A0AAJ8N169_9BACI</name>
<dbReference type="InterPro" id="IPR021377">
    <property type="entry name" value="DUF3006"/>
</dbReference>
<evidence type="ECO:0000313" key="1">
    <source>
        <dbReference type="EMBL" id="WWD78788.1"/>
    </source>
</evidence>
<reference evidence="1 2" key="1">
    <citation type="submission" date="2024-01" db="EMBL/GenBank/DDBJ databases">
        <title>Complete Genome Sequence of Alkalicoccus halolimnae BZ-SZ-XJ29T, a Moderately Halophilic Bacterium Isolated from a Salt Lake.</title>
        <authorList>
            <person name="Zhao B."/>
        </authorList>
    </citation>
    <scope>NUCLEOTIDE SEQUENCE [LARGE SCALE GENOMIC DNA]</scope>
    <source>
        <strain evidence="1 2">BZ-SZ-XJ29</strain>
    </source>
</reference>
<dbReference type="Pfam" id="PF11213">
    <property type="entry name" value="DUF3006"/>
    <property type="match status" value="1"/>
</dbReference>
<proteinExistence type="predicted"/>